<dbReference type="PANTHER" id="PTHR47800:SF5">
    <property type="entry name" value="FER-1-LIKE PROTEIN 6"/>
    <property type="match status" value="1"/>
</dbReference>
<dbReference type="PANTHER" id="PTHR47800">
    <property type="entry name" value="C2 DOMAIN-CONTAINING PROTEIN"/>
    <property type="match status" value="1"/>
</dbReference>
<evidence type="ECO:0000313" key="3">
    <source>
        <dbReference type="Proteomes" id="UP001344447"/>
    </source>
</evidence>
<dbReference type="CDD" id="cd00030">
    <property type="entry name" value="C2"/>
    <property type="match status" value="1"/>
</dbReference>
<dbReference type="InterPro" id="IPR035892">
    <property type="entry name" value="C2_domain_sf"/>
</dbReference>
<evidence type="ECO:0000259" key="1">
    <source>
        <dbReference type="PROSITE" id="PS50004"/>
    </source>
</evidence>
<dbReference type="InterPro" id="IPR000008">
    <property type="entry name" value="C2_dom"/>
</dbReference>
<protein>
    <recommendedName>
        <fullName evidence="1">C2 domain-containing protein</fullName>
    </recommendedName>
</protein>
<keyword evidence="3" id="KW-1185">Reference proteome</keyword>
<sequence length="180" mass="20331">MGDLYLDMLTTQVNQGNMGGKTGPFAYLWKEKNRVDKKKIKTSKPKKEDSHTICEIHIGSGTVRDAQDSNGLADPFIMIWSADKLGEHDKCVYKSKVCKETLKPNWDEHGELKMKNGNYGKYILELWDHDTFTSNDFIGRASIFPGSVTFGMDFKGNVSVFDENDQTNPSGSVEINIKRK</sequence>
<comment type="caution">
    <text evidence="2">The sequence shown here is derived from an EMBL/GenBank/DDBJ whole genome shotgun (WGS) entry which is preliminary data.</text>
</comment>
<proteinExistence type="predicted"/>
<dbReference type="Gene3D" id="2.60.40.150">
    <property type="entry name" value="C2 domain"/>
    <property type="match status" value="1"/>
</dbReference>
<reference evidence="2 3" key="1">
    <citation type="submission" date="2023-11" db="EMBL/GenBank/DDBJ databases">
        <title>Dfirmibasis_genome.</title>
        <authorList>
            <person name="Edelbroek B."/>
            <person name="Kjellin J."/>
            <person name="Jerlstrom-Hultqvist J."/>
            <person name="Soderbom F."/>
        </authorList>
    </citation>
    <scope>NUCLEOTIDE SEQUENCE [LARGE SCALE GENOMIC DNA]</scope>
    <source>
        <strain evidence="2 3">TNS-C-14</strain>
    </source>
</reference>
<gene>
    <name evidence="2" type="ORF">RB653_009474</name>
</gene>
<dbReference type="Pfam" id="PF00168">
    <property type="entry name" value="C2"/>
    <property type="match status" value="1"/>
</dbReference>
<dbReference type="AlphaFoldDB" id="A0AAN7YXE1"/>
<feature type="domain" description="C2" evidence="1">
    <location>
        <begin position="36"/>
        <end position="158"/>
    </location>
</feature>
<organism evidence="2 3">
    <name type="scientific">Dictyostelium firmibasis</name>
    <dbReference type="NCBI Taxonomy" id="79012"/>
    <lineage>
        <taxon>Eukaryota</taxon>
        <taxon>Amoebozoa</taxon>
        <taxon>Evosea</taxon>
        <taxon>Eumycetozoa</taxon>
        <taxon>Dictyostelia</taxon>
        <taxon>Dictyosteliales</taxon>
        <taxon>Dictyosteliaceae</taxon>
        <taxon>Dictyostelium</taxon>
    </lineage>
</organism>
<dbReference type="SUPFAM" id="SSF49562">
    <property type="entry name" value="C2 domain (Calcium/lipid-binding domain, CaLB)"/>
    <property type="match status" value="1"/>
</dbReference>
<dbReference type="EMBL" id="JAVFKY010000003">
    <property type="protein sequence ID" value="KAK5579787.1"/>
    <property type="molecule type" value="Genomic_DNA"/>
</dbReference>
<dbReference type="GO" id="GO:0010628">
    <property type="term" value="P:positive regulation of gene expression"/>
    <property type="evidence" value="ECO:0007669"/>
    <property type="project" value="TreeGrafter"/>
</dbReference>
<accession>A0AAN7YXE1</accession>
<evidence type="ECO:0000313" key="2">
    <source>
        <dbReference type="EMBL" id="KAK5579787.1"/>
    </source>
</evidence>
<dbReference type="PROSITE" id="PS50004">
    <property type="entry name" value="C2"/>
    <property type="match status" value="1"/>
</dbReference>
<dbReference type="SMART" id="SM00239">
    <property type="entry name" value="C2"/>
    <property type="match status" value="1"/>
</dbReference>
<name>A0AAN7YXE1_9MYCE</name>
<dbReference type="Proteomes" id="UP001344447">
    <property type="component" value="Unassembled WGS sequence"/>
</dbReference>